<dbReference type="Gene3D" id="3.10.180.10">
    <property type="entry name" value="2,3-Dihydroxybiphenyl 1,2-Dioxygenase, domain 1"/>
    <property type="match status" value="1"/>
</dbReference>
<dbReference type="PANTHER" id="PTHR36503">
    <property type="entry name" value="BLR2520 PROTEIN"/>
    <property type="match status" value="1"/>
</dbReference>
<reference evidence="2 3" key="1">
    <citation type="submission" date="2017-03" db="EMBL/GenBank/DDBJ databases">
        <title>Isolation of Levoglucosan Utilizing Bacteria.</title>
        <authorList>
            <person name="Arya A.S."/>
        </authorList>
    </citation>
    <scope>NUCLEOTIDE SEQUENCE [LARGE SCALE GENOMIC DNA]</scope>
    <source>
        <strain evidence="2 3">MEC069</strain>
    </source>
</reference>
<gene>
    <name evidence="2" type="ORF">B5M42_03470</name>
</gene>
<organism evidence="2 3">
    <name type="scientific">Paenibacillus athensensis</name>
    <dbReference type="NCBI Taxonomy" id="1967502"/>
    <lineage>
        <taxon>Bacteria</taxon>
        <taxon>Bacillati</taxon>
        <taxon>Bacillota</taxon>
        <taxon>Bacilli</taxon>
        <taxon>Bacillales</taxon>
        <taxon>Paenibacillaceae</taxon>
        <taxon>Paenibacillus</taxon>
    </lineage>
</organism>
<dbReference type="Proteomes" id="UP000298246">
    <property type="component" value="Unassembled WGS sequence"/>
</dbReference>
<dbReference type="PANTHER" id="PTHR36503:SF1">
    <property type="entry name" value="BLR2520 PROTEIN"/>
    <property type="match status" value="1"/>
</dbReference>
<dbReference type="InterPro" id="IPR029068">
    <property type="entry name" value="Glyas_Bleomycin-R_OHBP_Dase"/>
</dbReference>
<evidence type="ECO:0000313" key="3">
    <source>
        <dbReference type="Proteomes" id="UP000298246"/>
    </source>
</evidence>
<dbReference type="OrthoDB" id="9796521at2"/>
<dbReference type="InterPro" id="IPR004360">
    <property type="entry name" value="Glyas_Fos-R_dOase_dom"/>
</dbReference>
<dbReference type="SUPFAM" id="SSF54593">
    <property type="entry name" value="Glyoxalase/Bleomycin resistance protein/Dihydroxybiphenyl dioxygenase"/>
    <property type="match status" value="1"/>
</dbReference>
<accession>A0A4Y8Q9B9</accession>
<dbReference type="PROSITE" id="PS51819">
    <property type="entry name" value="VOC"/>
    <property type="match status" value="1"/>
</dbReference>
<name>A0A4Y8Q9B9_9BACL</name>
<dbReference type="InterPro" id="IPR037523">
    <property type="entry name" value="VOC_core"/>
</dbReference>
<protein>
    <submittedName>
        <fullName evidence="2">Glyoxalase</fullName>
    </submittedName>
</protein>
<dbReference type="RefSeq" id="WP_134749768.1">
    <property type="nucleotide sequence ID" value="NZ_MYFO02000007.1"/>
</dbReference>
<evidence type="ECO:0000259" key="1">
    <source>
        <dbReference type="PROSITE" id="PS51819"/>
    </source>
</evidence>
<proteinExistence type="predicted"/>
<dbReference type="AlphaFoldDB" id="A0A4Y8Q9B9"/>
<keyword evidence="3" id="KW-1185">Reference proteome</keyword>
<evidence type="ECO:0000313" key="2">
    <source>
        <dbReference type="EMBL" id="TFE90897.1"/>
    </source>
</evidence>
<feature type="domain" description="VOC" evidence="1">
    <location>
        <begin position="4"/>
        <end position="129"/>
    </location>
</feature>
<dbReference type="EMBL" id="MYFO01000003">
    <property type="protein sequence ID" value="TFE90897.1"/>
    <property type="molecule type" value="Genomic_DNA"/>
</dbReference>
<comment type="caution">
    <text evidence="2">The sequence shown here is derived from an EMBL/GenBank/DDBJ whole genome shotgun (WGS) entry which is preliminary data.</text>
</comment>
<dbReference type="Pfam" id="PF00903">
    <property type="entry name" value="Glyoxalase"/>
    <property type="match status" value="1"/>
</dbReference>
<sequence length="140" mass="15454">MNMKLEGITVLANDVARLAAFYRDVLGFRTVVEEGHYVEFDNKGVRLAICSKPLMADNTSQHPSFMEERAGQAFELNFECETPEEVHRVYHDLVAQGAVGITAPQSKSWGHTTGFFADPEGNIHSIFAVNPVAANEANDQ</sequence>